<dbReference type="Gene3D" id="3.30.1360.120">
    <property type="entry name" value="Probable tRNA modification gtpase trme, domain 1"/>
    <property type="match status" value="1"/>
</dbReference>
<dbReference type="Proteomes" id="UP000298433">
    <property type="component" value="Unassembled WGS sequence"/>
</dbReference>
<dbReference type="Pfam" id="PF01571">
    <property type="entry name" value="GCV_T"/>
    <property type="match status" value="1"/>
</dbReference>
<dbReference type="NCBIfam" id="TIGR03317">
    <property type="entry name" value="ygfZ_signature"/>
    <property type="match status" value="1"/>
</dbReference>
<dbReference type="PANTHER" id="PTHR22602">
    <property type="entry name" value="TRANSFERASE CAF17, MITOCHONDRIAL-RELATED"/>
    <property type="match status" value="1"/>
</dbReference>
<proteinExistence type="predicted"/>
<dbReference type="EMBL" id="SOGN01000024">
    <property type="protein sequence ID" value="TFC82602.1"/>
    <property type="molecule type" value="Genomic_DNA"/>
</dbReference>
<dbReference type="RefSeq" id="WP_134369118.1">
    <property type="nucleotide sequence ID" value="NZ_SOGN01000024.1"/>
</dbReference>
<dbReference type="GO" id="GO:0016226">
    <property type="term" value="P:iron-sulfur cluster assembly"/>
    <property type="evidence" value="ECO:0007669"/>
    <property type="project" value="TreeGrafter"/>
</dbReference>
<reference evidence="3 4" key="1">
    <citation type="submission" date="2019-03" db="EMBL/GenBank/DDBJ databases">
        <title>Genomics of glacier-inhabiting Cryobacterium strains.</title>
        <authorList>
            <person name="Liu Q."/>
            <person name="Xin Y.-H."/>
        </authorList>
    </citation>
    <scope>NUCLEOTIDE SEQUENCE [LARGE SCALE GENOMIC DNA]</scope>
    <source>
        <strain evidence="3 4">TMT2-48-2</strain>
    </source>
</reference>
<evidence type="ECO:0000259" key="2">
    <source>
        <dbReference type="Pfam" id="PF01571"/>
    </source>
</evidence>
<dbReference type="AlphaFoldDB" id="A0A4R8XUK7"/>
<name>A0A4R8XUK7_9MICO</name>
<dbReference type="InterPro" id="IPR017703">
    <property type="entry name" value="YgfZ/GCV_T_CS"/>
</dbReference>
<feature type="domain" description="GCVT N-terminal" evidence="2">
    <location>
        <begin position="39"/>
        <end position="155"/>
    </location>
</feature>
<dbReference type="InterPro" id="IPR027266">
    <property type="entry name" value="TrmE/GcvT-like"/>
</dbReference>
<dbReference type="OrthoDB" id="9796287at2"/>
<dbReference type="InterPro" id="IPR006222">
    <property type="entry name" value="GCVT_N"/>
</dbReference>
<evidence type="ECO:0000256" key="1">
    <source>
        <dbReference type="ARBA" id="ARBA00022946"/>
    </source>
</evidence>
<accession>A0A4R8XUK7</accession>
<organism evidence="3 4">
    <name type="scientific">Cryobacterium cheniae</name>
    <dbReference type="NCBI Taxonomy" id="1259262"/>
    <lineage>
        <taxon>Bacteria</taxon>
        <taxon>Bacillati</taxon>
        <taxon>Actinomycetota</taxon>
        <taxon>Actinomycetes</taxon>
        <taxon>Micrococcales</taxon>
        <taxon>Microbacteriaceae</taxon>
        <taxon>Cryobacterium</taxon>
    </lineage>
</organism>
<keyword evidence="4" id="KW-1185">Reference proteome</keyword>
<evidence type="ECO:0000313" key="4">
    <source>
        <dbReference type="Proteomes" id="UP000298433"/>
    </source>
</evidence>
<sequence length="390" mass="41748">MTPAALPLPPSPLLELDGAVQAEGIDAGVAAHYGAPLSEQRRLLAGGAVVDLSHRGVLSVAGPDRLTWLNSISSQELRRLTPGESTETLLLDPNGHVEYAMEVIDDGVETWLLVEAAQLPGLHAWLDKMRFTLRVQVVDHTLAYAVIGAMGDPSALPLTPATPNGVPLVWRDPWTQVADGGYQYAPGPAHPAASWHWTETLVPRASLPALSDAVRNEQVTAAGLLALEALRIAAWRPRRATEVDEKSLPHELDWLRSAVHLNKGCYRGQETVAKVHNLGHPPRRLVLLHLDGSDAVLPVHGDEVQAVKQLQDGTTEHRGIGQITSSAIHYELGPIALATVKRTVPATVTLYVASQGILVAAAQEVIVPQSAGSVADIPRLPRLGIRTPGR</sequence>
<dbReference type="InterPro" id="IPR045179">
    <property type="entry name" value="YgfZ/GcvT"/>
</dbReference>
<dbReference type="PANTHER" id="PTHR22602:SF0">
    <property type="entry name" value="TRANSFERASE CAF17, MITOCHONDRIAL-RELATED"/>
    <property type="match status" value="1"/>
</dbReference>
<keyword evidence="1" id="KW-0809">Transit peptide</keyword>
<protein>
    <submittedName>
        <fullName evidence="3">Folate-binding protein</fullName>
    </submittedName>
</protein>
<dbReference type="SUPFAM" id="SSF103025">
    <property type="entry name" value="Folate-binding domain"/>
    <property type="match status" value="1"/>
</dbReference>
<gene>
    <name evidence="3" type="ORF">E3T23_03990</name>
</gene>
<evidence type="ECO:0000313" key="3">
    <source>
        <dbReference type="EMBL" id="TFC82602.1"/>
    </source>
</evidence>
<comment type="caution">
    <text evidence="3">The sequence shown here is derived from an EMBL/GenBank/DDBJ whole genome shotgun (WGS) entry which is preliminary data.</text>
</comment>